<evidence type="ECO:0000313" key="14">
    <source>
        <dbReference type="EMBL" id="ADA69725.1"/>
    </source>
</evidence>
<evidence type="ECO:0000256" key="13">
    <source>
        <dbReference type="SAM" id="Phobius"/>
    </source>
</evidence>
<dbReference type="GO" id="GO:0015078">
    <property type="term" value="F:proton transmembrane transporter activity"/>
    <property type="evidence" value="ECO:0007669"/>
    <property type="project" value="InterPro"/>
</dbReference>
<dbReference type="RefSeq" id="YP_003875580.1">
    <property type="nucleotide sequence ID" value="NC_014492.1"/>
</dbReference>
<accession>E0XH05</accession>
<evidence type="ECO:0000256" key="11">
    <source>
        <dbReference type="ARBA" id="ARBA00023136"/>
    </source>
</evidence>
<dbReference type="AlphaFoldDB" id="E0XH05"/>
<keyword evidence="8 13" id="KW-1133">Transmembrane helix</keyword>
<keyword evidence="10 12" id="KW-0496">Mitochondrion</keyword>
<comment type="subunit">
    <text evidence="3">F-type ATPases have 2 components, CF(1) - the catalytic core - and CF(0) - the membrane proton channel.</text>
</comment>
<dbReference type="GO" id="GO:0031966">
    <property type="term" value="C:mitochondrial membrane"/>
    <property type="evidence" value="ECO:0007669"/>
    <property type="project" value="UniProtKB-SubCell"/>
</dbReference>
<organism evidence="14">
    <name type="scientific">Caprella mutica</name>
    <dbReference type="NCBI Taxonomy" id="380747"/>
    <lineage>
        <taxon>Eukaryota</taxon>
        <taxon>Metazoa</taxon>
        <taxon>Ecdysozoa</taxon>
        <taxon>Arthropoda</taxon>
        <taxon>Crustacea</taxon>
        <taxon>Multicrustacea</taxon>
        <taxon>Malacostraca</taxon>
        <taxon>Eumalacostraca</taxon>
        <taxon>Peracarida</taxon>
        <taxon>Amphipoda</taxon>
        <taxon>Senticaudata</taxon>
        <taxon>Corophiida</taxon>
        <taxon>Caprellidira</taxon>
        <taxon>Caprelloidea</taxon>
        <taxon>Caprellidae</taxon>
        <taxon>Caprella</taxon>
    </lineage>
</organism>
<protein>
    <recommendedName>
        <fullName evidence="12">ATP synthase complex subunit 8</fullName>
    </recommendedName>
</protein>
<evidence type="ECO:0000256" key="7">
    <source>
        <dbReference type="ARBA" id="ARBA00022781"/>
    </source>
</evidence>
<evidence type="ECO:0000256" key="12">
    <source>
        <dbReference type="RuleBase" id="RU003661"/>
    </source>
</evidence>
<gene>
    <name evidence="14" type="primary">ATP8</name>
</gene>
<dbReference type="GO" id="GO:0015986">
    <property type="term" value="P:proton motive force-driven ATP synthesis"/>
    <property type="evidence" value="ECO:0007669"/>
    <property type="project" value="InterPro"/>
</dbReference>
<comment type="subcellular location">
    <subcellularLocation>
        <location evidence="1 12">Mitochondrion membrane</location>
        <topology evidence="1 12">Single-pass membrane protein</topology>
    </subcellularLocation>
</comment>
<evidence type="ECO:0000256" key="5">
    <source>
        <dbReference type="ARBA" id="ARBA00022547"/>
    </source>
</evidence>
<evidence type="ECO:0000256" key="10">
    <source>
        <dbReference type="ARBA" id="ARBA00023128"/>
    </source>
</evidence>
<evidence type="ECO:0000256" key="2">
    <source>
        <dbReference type="ARBA" id="ARBA00008892"/>
    </source>
</evidence>
<proteinExistence type="inferred from homology"/>
<keyword evidence="6 12" id="KW-0812">Transmembrane</keyword>
<dbReference type="GeneID" id="9725951"/>
<keyword evidence="4 12" id="KW-0813">Transport</keyword>
<dbReference type="Pfam" id="PF00895">
    <property type="entry name" value="ATP-synt_8"/>
    <property type="match status" value="1"/>
</dbReference>
<evidence type="ECO:0000256" key="1">
    <source>
        <dbReference type="ARBA" id="ARBA00004304"/>
    </source>
</evidence>
<evidence type="ECO:0000256" key="8">
    <source>
        <dbReference type="ARBA" id="ARBA00022989"/>
    </source>
</evidence>
<evidence type="ECO:0000256" key="6">
    <source>
        <dbReference type="ARBA" id="ARBA00022692"/>
    </source>
</evidence>
<feature type="transmembrane region" description="Helical" evidence="13">
    <location>
        <begin position="6"/>
        <end position="29"/>
    </location>
</feature>
<dbReference type="EMBL" id="GU130250">
    <property type="protein sequence ID" value="ADA69725.1"/>
    <property type="molecule type" value="Genomic_DNA"/>
</dbReference>
<dbReference type="CTD" id="4509"/>
<keyword evidence="5 12" id="KW-0138">CF(0)</keyword>
<geneLocation type="mitochondrion" evidence="14"/>
<sequence length="52" mass="6187">MPQMAPLMWLNLLLVTLLTLLTLTIFNYFTKNNQKNIKQSTTTFINGKNWKW</sequence>
<keyword evidence="9 12" id="KW-0406">Ion transport</keyword>
<keyword evidence="11 13" id="KW-0472">Membrane</keyword>
<evidence type="ECO:0000256" key="9">
    <source>
        <dbReference type="ARBA" id="ARBA00023065"/>
    </source>
</evidence>
<keyword evidence="7 12" id="KW-0375">Hydrogen ion transport</keyword>
<dbReference type="GO" id="GO:0045259">
    <property type="term" value="C:proton-transporting ATP synthase complex"/>
    <property type="evidence" value="ECO:0007669"/>
    <property type="project" value="UniProtKB-KW"/>
</dbReference>
<evidence type="ECO:0000256" key="3">
    <source>
        <dbReference type="ARBA" id="ARBA00011291"/>
    </source>
</evidence>
<evidence type="ECO:0000256" key="4">
    <source>
        <dbReference type="ARBA" id="ARBA00022448"/>
    </source>
</evidence>
<name>E0XH05_9CRUS</name>
<comment type="similarity">
    <text evidence="2 12">Belongs to the ATPase protein 8 family.</text>
</comment>
<reference evidence="14" key="1">
    <citation type="journal article" date="2010" name="Mitochondrial DNA">
        <title>The mitochondrial genome of the Japanese skeleton shrimp Caprella mutica (Amphipoda: Caprellidea) reveals a unique gene order and shared apomorphic translocations with Gammaridea.</title>
        <authorList>
            <person name="Kilpert F."/>
            <person name="Podsiadlowski L."/>
        </authorList>
    </citation>
    <scope>NUCLEOTIDE SEQUENCE</scope>
</reference>
<dbReference type="InterPro" id="IPR001421">
    <property type="entry name" value="ATP8_metazoa"/>
</dbReference>